<accession>A0A849C9Z6</accession>
<keyword evidence="8" id="KW-1185">Reference proteome</keyword>
<dbReference type="RefSeq" id="WP_067516273.1">
    <property type="nucleotide sequence ID" value="NZ_JABELX010000014.1"/>
</dbReference>
<keyword evidence="5" id="KW-0804">Transcription</keyword>
<dbReference type="InterPro" id="IPR000847">
    <property type="entry name" value="LysR_HTH_N"/>
</dbReference>
<dbReference type="GO" id="GO:0003700">
    <property type="term" value="F:DNA-binding transcription factor activity"/>
    <property type="evidence" value="ECO:0007669"/>
    <property type="project" value="InterPro"/>
</dbReference>
<protein>
    <submittedName>
        <fullName evidence="7">LysR family transcriptional regulator</fullName>
    </submittedName>
</protein>
<keyword evidence="4" id="KW-0010">Activator</keyword>
<dbReference type="GO" id="GO:0003677">
    <property type="term" value="F:DNA binding"/>
    <property type="evidence" value="ECO:0007669"/>
    <property type="project" value="UniProtKB-KW"/>
</dbReference>
<keyword evidence="3" id="KW-0238">DNA-binding</keyword>
<comment type="caution">
    <text evidence="7">The sequence shown here is derived from an EMBL/GenBank/DDBJ whole genome shotgun (WGS) entry which is preliminary data.</text>
</comment>
<dbReference type="FunFam" id="1.10.10.10:FF:000001">
    <property type="entry name" value="LysR family transcriptional regulator"/>
    <property type="match status" value="1"/>
</dbReference>
<dbReference type="InterPro" id="IPR036388">
    <property type="entry name" value="WH-like_DNA-bd_sf"/>
</dbReference>
<dbReference type="Gene3D" id="3.40.190.10">
    <property type="entry name" value="Periplasmic binding protein-like II"/>
    <property type="match status" value="2"/>
</dbReference>
<reference evidence="7 8" key="1">
    <citation type="submission" date="2020-05" db="EMBL/GenBank/DDBJ databases">
        <title>MicrobeNet Type strains.</title>
        <authorList>
            <person name="Nicholson A.C."/>
        </authorList>
    </citation>
    <scope>NUCLEOTIDE SEQUENCE [LARGE SCALE GENOMIC DNA]</scope>
    <source>
        <strain evidence="7 8">JCM 3224</strain>
    </source>
</reference>
<evidence type="ECO:0000313" key="8">
    <source>
        <dbReference type="Proteomes" id="UP000586827"/>
    </source>
</evidence>
<dbReference type="PRINTS" id="PR00039">
    <property type="entry name" value="HTHLYSR"/>
</dbReference>
<dbReference type="PROSITE" id="PS50931">
    <property type="entry name" value="HTH_LYSR"/>
    <property type="match status" value="1"/>
</dbReference>
<organism evidence="7 8">
    <name type="scientific">Nocardia uniformis</name>
    <dbReference type="NCBI Taxonomy" id="53432"/>
    <lineage>
        <taxon>Bacteria</taxon>
        <taxon>Bacillati</taxon>
        <taxon>Actinomycetota</taxon>
        <taxon>Actinomycetes</taxon>
        <taxon>Mycobacteriales</taxon>
        <taxon>Nocardiaceae</taxon>
        <taxon>Nocardia</taxon>
    </lineage>
</organism>
<dbReference type="Gene3D" id="1.10.10.10">
    <property type="entry name" value="Winged helix-like DNA-binding domain superfamily/Winged helix DNA-binding domain"/>
    <property type="match status" value="1"/>
</dbReference>
<dbReference type="PANTHER" id="PTHR30346:SF0">
    <property type="entry name" value="HCA OPERON TRANSCRIPTIONAL ACTIVATOR HCAR"/>
    <property type="match status" value="1"/>
</dbReference>
<dbReference type="Pfam" id="PF03466">
    <property type="entry name" value="LysR_substrate"/>
    <property type="match status" value="1"/>
</dbReference>
<dbReference type="EMBL" id="JABELX010000014">
    <property type="protein sequence ID" value="NNH74528.1"/>
    <property type="molecule type" value="Genomic_DNA"/>
</dbReference>
<evidence type="ECO:0000313" key="7">
    <source>
        <dbReference type="EMBL" id="NNH74528.1"/>
    </source>
</evidence>
<dbReference type="AlphaFoldDB" id="A0A849C9Z6"/>
<dbReference type="InterPro" id="IPR036390">
    <property type="entry name" value="WH_DNA-bd_sf"/>
</dbReference>
<gene>
    <name evidence="7" type="ORF">HLB23_32560</name>
</gene>
<evidence type="ECO:0000259" key="6">
    <source>
        <dbReference type="PROSITE" id="PS50931"/>
    </source>
</evidence>
<dbReference type="SUPFAM" id="SSF53850">
    <property type="entry name" value="Periplasmic binding protein-like II"/>
    <property type="match status" value="1"/>
</dbReference>
<name>A0A849C9Z6_9NOCA</name>
<keyword evidence="2" id="KW-0805">Transcription regulation</keyword>
<feature type="domain" description="HTH lysR-type" evidence="6">
    <location>
        <begin position="3"/>
        <end position="60"/>
    </location>
</feature>
<evidence type="ECO:0000256" key="3">
    <source>
        <dbReference type="ARBA" id="ARBA00023125"/>
    </source>
</evidence>
<dbReference type="InterPro" id="IPR005119">
    <property type="entry name" value="LysR_subst-bd"/>
</dbReference>
<evidence type="ECO:0000256" key="2">
    <source>
        <dbReference type="ARBA" id="ARBA00023015"/>
    </source>
</evidence>
<dbReference type="Pfam" id="PF00126">
    <property type="entry name" value="HTH_1"/>
    <property type="match status" value="1"/>
</dbReference>
<evidence type="ECO:0000256" key="4">
    <source>
        <dbReference type="ARBA" id="ARBA00023159"/>
    </source>
</evidence>
<dbReference type="SUPFAM" id="SSF46785">
    <property type="entry name" value="Winged helix' DNA-binding domain"/>
    <property type="match status" value="1"/>
</dbReference>
<comment type="similarity">
    <text evidence="1">Belongs to the LysR transcriptional regulatory family.</text>
</comment>
<evidence type="ECO:0000256" key="5">
    <source>
        <dbReference type="ARBA" id="ARBA00023163"/>
    </source>
</evidence>
<dbReference type="Proteomes" id="UP000586827">
    <property type="component" value="Unassembled WGS sequence"/>
</dbReference>
<dbReference type="CDD" id="cd08414">
    <property type="entry name" value="PBP2_LTTR_aromatics_like"/>
    <property type="match status" value="1"/>
</dbReference>
<evidence type="ECO:0000256" key="1">
    <source>
        <dbReference type="ARBA" id="ARBA00009437"/>
    </source>
</evidence>
<proteinExistence type="inferred from homology"/>
<dbReference type="GO" id="GO:0032993">
    <property type="term" value="C:protein-DNA complex"/>
    <property type="evidence" value="ECO:0007669"/>
    <property type="project" value="TreeGrafter"/>
</dbReference>
<dbReference type="PANTHER" id="PTHR30346">
    <property type="entry name" value="TRANSCRIPTIONAL DUAL REGULATOR HCAR-RELATED"/>
    <property type="match status" value="1"/>
</dbReference>
<sequence>MDIDTRLVRYFAAVADEGNLTRAAERLYVSQPALTKQIKYLEQQLGVELFTRSRSGMTLTEPGRIFAEHAAGLLAGWDRMLRETKSGASRAARLLRIGFIASAANEFTPEIIAAFRRAHPDWRIDMRQNAWTDPSAGLDDGEVDAALIRLPFPGDHRYRTRELFAEPRWIVLRADHRLAARDEIDFVDLWHEAYIASPPENGWWRDFWIGGDERPADTVIIGAIAHNTDEWLTAIGNGFGISFAPASAARYYPRPGIVYRPVRGIGPSRVAVAWPDSSDANPVVGDFIQCCLEVCAPDDVTNLS</sequence>